<dbReference type="PANTHER" id="PTHR14413:SF16">
    <property type="entry name" value="LARGE RIBOSOMAL SUBUNIT PROTEIN BL17M"/>
    <property type="match status" value="1"/>
</dbReference>
<keyword evidence="3 4" id="KW-0687">Ribonucleoprotein</keyword>
<comment type="similarity">
    <text evidence="1 4 5">Belongs to the bacterial ribosomal protein bL17 family.</text>
</comment>
<evidence type="ECO:0000256" key="3">
    <source>
        <dbReference type="ARBA" id="ARBA00023274"/>
    </source>
</evidence>
<dbReference type="GO" id="GO:0006412">
    <property type="term" value="P:translation"/>
    <property type="evidence" value="ECO:0007669"/>
    <property type="project" value="UniProtKB-UniRule"/>
</dbReference>
<comment type="subunit">
    <text evidence="4">Part of the 50S ribosomal subunit. Contacts protein L32.</text>
</comment>
<evidence type="ECO:0000256" key="1">
    <source>
        <dbReference type="ARBA" id="ARBA00008777"/>
    </source>
</evidence>
<evidence type="ECO:0000256" key="5">
    <source>
        <dbReference type="RuleBase" id="RU000660"/>
    </source>
</evidence>
<name>A0A2M7G8I0_9BACT</name>
<organism evidence="6 7">
    <name type="scientific">bacterium (Candidatus Blackallbacteria) CG17_big_fil_post_rev_8_21_14_2_50_48_46</name>
    <dbReference type="NCBI Taxonomy" id="2014261"/>
    <lineage>
        <taxon>Bacteria</taxon>
        <taxon>Candidatus Blackallbacteria</taxon>
    </lineage>
</organism>
<protein>
    <recommendedName>
        <fullName evidence="4">Large ribosomal subunit protein bL17</fullName>
    </recommendedName>
</protein>
<evidence type="ECO:0000313" key="6">
    <source>
        <dbReference type="EMBL" id="PIW18106.1"/>
    </source>
</evidence>
<evidence type="ECO:0000256" key="2">
    <source>
        <dbReference type="ARBA" id="ARBA00022980"/>
    </source>
</evidence>
<dbReference type="EMBL" id="PFFQ01000014">
    <property type="protein sequence ID" value="PIW18106.1"/>
    <property type="molecule type" value="Genomic_DNA"/>
</dbReference>
<sequence length="156" mass="17802">MRHKKKRHKLGLPADQRRALLRSLTTQVLKHGRVETTEAKAKAVKAEVERMITLAKRGKEDLNARRLVSSYLLENRSSKPVVLTVEKKDIVDETKYRVVKRDEKSKQVKAREKTIAQRLFETIAPGYADRNGGYVRVLHLPPRRGDGAPMALVELV</sequence>
<dbReference type="Proteomes" id="UP000231019">
    <property type="component" value="Unassembled WGS sequence"/>
</dbReference>
<accession>A0A2M7G8I0</accession>
<evidence type="ECO:0000256" key="4">
    <source>
        <dbReference type="HAMAP-Rule" id="MF_01368"/>
    </source>
</evidence>
<dbReference type="GO" id="GO:0003735">
    <property type="term" value="F:structural constituent of ribosome"/>
    <property type="evidence" value="ECO:0007669"/>
    <property type="project" value="InterPro"/>
</dbReference>
<dbReference type="NCBIfam" id="TIGR00059">
    <property type="entry name" value="L17"/>
    <property type="match status" value="1"/>
</dbReference>
<dbReference type="Gene3D" id="3.90.1030.10">
    <property type="entry name" value="Ribosomal protein L17"/>
    <property type="match status" value="1"/>
</dbReference>
<dbReference type="GO" id="GO:0022625">
    <property type="term" value="C:cytosolic large ribosomal subunit"/>
    <property type="evidence" value="ECO:0007669"/>
    <property type="project" value="TreeGrafter"/>
</dbReference>
<dbReference type="AlphaFoldDB" id="A0A2M7G8I0"/>
<gene>
    <name evidence="4" type="primary">rplQ</name>
    <name evidence="6" type="ORF">COW36_06140</name>
</gene>
<dbReference type="InterPro" id="IPR036373">
    <property type="entry name" value="Ribosomal_bL17_sf"/>
</dbReference>
<dbReference type="InterPro" id="IPR000456">
    <property type="entry name" value="Ribosomal_bL17"/>
</dbReference>
<evidence type="ECO:0000313" key="7">
    <source>
        <dbReference type="Proteomes" id="UP000231019"/>
    </source>
</evidence>
<comment type="caution">
    <text evidence="6">The sequence shown here is derived from an EMBL/GenBank/DDBJ whole genome shotgun (WGS) entry which is preliminary data.</text>
</comment>
<dbReference type="SUPFAM" id="SSF64263">
    <property type="entry name" value="Prokaryotic ribosomal protein L17"/>
    <property type="match status" value="1"/>
</dbReference>
<reference evidence="6 7" key="1">
    <citation type="submission" date="2017-09" db="EMBL/GenBank/DDBJ databases">
        <title>Depth-based differentiation of microbial function through sediment-hosted aquifers and enrichment of novel symbionts in the deep terrestrial subsurface.</title>
        <authorList>
            <person name="Probst A.J."/>
            <person name="Ladd B."/>
            <person name="Jarett J.K."/>
            <person name="Geller-Mcgrath D.E."/>
            <person name="Sieber C.M."/>
            <person name="Emerson J.B."/>
            <person name="Anantharaman K."/>
            <person name="Thomas B.C."/>
            <person name="Malmstrom R."/>
            <person name="Stieglmeier M."/>
            <person name="Klingl A."/>
            <person name="Woyke T."/>
            <person name="Ryan C.M."/>
            <person name="Banfield J.F."/>
        </authorList>
    </citation>
    <scope>NUCLEOTIDE SEQUENCE [LARGE SCALE GENOMIC DNA]</scope>
    <source>
        <strain evidence="6">CG17_big_fil_post_rev_8_21_14_2_50_48_46</strain>
    </source>
</reference>
<dbReference type="HAMAP" id="MF_01368">
    <property type="entry name" value="Ribosomal_bL17"/>
    <property type="match status" value="1"/>
</dbReference>
<dbReference type="PANTHER" id="PTHR14413">
    <property type="entry name" value="RIBOSOMAL PROTEIN L17"/>
    <property type="match status" value="1"/>
</dbReference>
<dbReference type="Pfam" id="PF01196">
    <property type="entry name" value="Ribosomal_L17"/>
    <property type="match status" value="1"/>
</dbReference>
<proteinExistence type="inferred from homology"/>
<keyword evidence="2 4" id="KW-0689">Ribosomal protein</keyword>